<gene>
    <name evidence="1" type="ORF">SH601_03220</name>
</gene>
<comment type="caution">
    <text evidence="1">The sequence shown here is derived from an EMBL/GenBank/DDBJ whole genome shotgun (WGS) entry which is preliminary data.</text>
</comment>
<reference evidence="1" key="1">
    <citation type="submission" date="2023-11" db="EMBL/GenBank/DDBJ databases">
        <title>Gracilibacillus pellucida a moderately halophilic bacterium isolated from saline soil in Xinjiang province.</title>
        <authorList>
            <person name="Zhang Z."/>
            <person name="Tan F."/>
            <person name="Wang Y."/>
            <person name="Xia M."/>
        </authorList>
    </citation>
    <scope>NUCLEOTIDE SEQUENCE</scope>
    <source>
        <strain evidence="1">S3-1-1</strain>
    </source>
</reference>
<keyword evidence="2" id="KW-1185">Reference proteome</keyword>
<proteinExistence type="predicted"/>
<name>A0ACC6M265_9BACI</name>
<evidence type="ECO:0000313" key="1">
    <source>
        <dbReference type="EMBL" id="MDX8044986.1"/>
    </source>
</evidence>
<dbReference type="EMBL" id="JAWZSR010000001">
    <property type="protein sequence ID" value="MDX8044986.1"/>
    <property type="molecule type" value="Genomic_DNA"/>
</dbReference>
<evidence type="ECO:0000313" key="2">
    <source>
        <dbReference type="Proteomes" id="UP001277972"/>
    </source>
</evidence>
<organism evidence="1 2">
    <name type="scientific">Gracilibacillus pellucidus</name>
    <dbReference type="NCBI Taxonomy" id="3095368"/>
    <lineage>
        <taxon>Bacteria</taxon>
        <taxon>Bacillati</taxon>
        <taxon>Bacillota</taxon>
        <taxon>Bacilli</taxon>
        <taxon>Bacillales</taxon>
        <taxon>Bacillaceae</taxon>
        <taxon>Gracilibacillus</taxon>
    </lineage>
</organism>
<sequence>MKIYCATMEDLEEVSTLFNLYRVFYQQPSNLQDARVYIKNRLENEDSVIFIVKDEQKCVGFTQLYPTFSSISMKRAWILNDLYVDVKFRRQGIAELLLHKAKEFAISTGANSITLTTAVDNYAAQQLYQKNEYKRDSHFYHYDLALTN</sequence>
<dbReference type="Proteomes" id="UP001277972">
    <property type="component" value="Unassembled WGS sequence"/>
</dbReference>
<protein>
    <submittedName>
        <fullName evidence="1">GNAT family N-acetyltransferase</fullName>
    </submittedName>
</protein>
<accession>A0ACC6M265</accession>